<name>A0AAD8XYL0_9STRA</name>
<evidence type="ECO:0000313" key="3">
    <source>
        <dbReference type="Proteomes" id="UP001224775"/>
    </source>
</evidence>
<organism evidence="2 3">
    <name type="scientific">Skeletonema marinoi</name>
    <dbReference type="NCBI Taxonomy" id="267567"/>
    <lineage>
        <taxon>Eukaryota</taxon>
        <taxon>Sar</taxon>
        <taxon>Stramenopiles</taxon>
        <taxon>Ochrophyta</taxon>
        <taxon>Bacillariophyta</taxon>
        <taxon>Coscinodiscophyceae</taxon>
        <taxon>Thalassiosirophycidae</taxon>
        <taxon>Thalassiosirales</taxon>
        <taxon>Skeletonemataceae</taxon>
        <taxon>Skeletonema</taxon>
        <taxon>Skeletonema marinoi-dohrnii complex</taxon>
    </lineage>
</organism>
<accession>A0AAD8XYL0</accession>
<protein>
    <submittedName>
        <fullName evidence="2">Uncharacterized protein</fullName>
    </submittedName>
</protein>
<reference evidence="2" key="1">
    <citation type="submission" date="2023-06" db="EMBL/GenBank/DDBJ databases">
        <title>Survivors Of The Sea: Transcriptome response of Skeletonema marinoi to long-term dormancy.</title>
        <authorList>
            <person name="Pinder M.I.M."/>
            <person name="Kourtchenko O."/>
            <person name="Robertson E.K."/>
            <person name="Larsson T."/>
            <person name="Maumus F."/>
            <person name="Osuna-Cruz C.M."/>
            <person name="Vancaester E."/>
            <person name="Stenow R."/>
            <person name="Vandepoele K."/>
            <person name="Ploug H."/>
            <person name="Bruchert V."/>
            <person name="Godhe A."/>
            <person name="Topel M."/>
        </authorList>
    </citation>
    <scope>NUCLEOTIDE SEQUENCE</scope>
    <source>
        <strain evidence="2">R05AC</strain>
    </source>
</reference>
<proteinExistence type="predicted"/>
<dbReference type="AlphaFoldDB" id="A0AAD8XYL0"/>
<dbReference type="EMBL" id="JATAAI010000029">
    <property type="protein sequence ID" value="KAK1736266.1"/>
    <property type="molecule type" value="Genomic_DNA"/>
</dbReference>
<gene>
    <name evidence="2" type="ORF">QTG54_012866</name>
</gene>
<keyword evidence="3" id="KW-1185">Reference proteome</keyword>
<feature type="region of interest" description="Disordered" evidence="1">
    <location>
        <begin position="257"/>
        <end position="282"/>
    </location>
</feature>
<comment type="caution">
    <text evidence="2">The sequence shown here is derived from an EMBL/GenBank/DDBJ whole genome shotgun (WGS) entry which is preliminary data.</text>
</comment>
<evidence type="ECO:0000313" key="2">
    <source>
        <dbReference type="EMBL" id="KAK1736266.1"/>
    </source>
</evidence>
<dbReference type="Proteomes" id="UP001224775">
    <property type="component" value="Unassembled WGS sequence"/>
</dbReference>
<sequence length="484" mass="55341">MMNSKKLMTKAAVFLIGVTTIAKVAFYEAEMRLYRPLTVSSTYLLYTAHTIQPLLYHSLRGSIKQSLYIPASLDSSAQRRLSVDLGGGACEWQPPEYVIPNNIDFFKTLIAGFPSCDKRMTFIQMEALTGWAAVDEWDLLQGYSNHPFIKSNYPHHEGIWSWGSQADQVVMVVRNIRRTMVEYHDILWDIATAKNSGISDVEWFYKHAPPMSSFFTWRDARVMDEIAWYGWFIDYWMEGGLQRDIYNHKLTTPEAWPLAPGGRNDPPSPPPAPPETASYDPQCTSGRITNGCTPVAVVSAEKLRDFTDGPAETTRIANVLMKDTRISQYMISKEAWGCIWTELIQNGKGIRSVTSREGWVESDYNFSGPMLQKMIEELDRLITKYSSPSWNTQANANRLVELLVEHRGLIQIEYNDVTSGLRRLEERDFLGPDERSRMYNMEGRRLDEGNQATDLEYFMALEQKMADMKRSEWQALYSAKGGSE</sequence>
<evidence type="ECO:0000256" key="1">
    <source>
        <dbReference type="SAM" id="MobiDB-lite"/>
    </source>
</evidence>